<dbReference type="SUPFAM" id="SSF56112">
    <property type="entry name" value="Protein kinase-like (PK-like)"/>
    <property type="match status" value="1"/>
</dbReference>
<dbReference type="RefSeq" id="WP_121389361.1">
    <property type="nucleotide sequence ID" value="NZ_RCDD01000001.1"/>
</dbReference>
<dbReference type="Pfam" id="PF01636">
    <property type="entry name" value="APH"/>
    <property type="match status" value="1"/>
</dbReference>
<dbReference type="GO" id="GO:0016740">
    <property type="term" value="F:transferase activity"/>
    <property type="evidence" value="ECO:0007669"/>
    <property type="project" value="UniProtKB-KW"/>
</dbReference>
<gene>
    <name evidence="2" type="ORF">CLV68_1002</name>
</gene>
<feature type="domain" description="Aminoglycoside phosphotransferase" evidence="1">
    <location>
        <begin position="62"/>
        <end position="211"/>
    </location>
</feature>
<name>A0A421B7Z6_9PSEU</name>
<dbReference type="EMBL" id="RCDD01000001">
    <property type="protein sequence ID" value="RLK60497.1"/>
    <property type="molecule type" value="Genomic_DNA"/>
</dbReference>
<keyword evidence="3" id="KW-1185">Reference proteome</keyword>
<sequence length="295" mass="31831">MDIETWQSAAWQASAVDWLDERLADAGITRVGPLTERKVRSWAGVFTAPTTAGPVWLKAANPHMAAEVQLYEVLHAAVPERVLAPIATDPARGWLVLPDGGPTLAEMSEMVDYLPAYGQMQRDLAPHTDAVLAAGVPDMRPSRMPERFAEALAVIDDVPPDIAAMGPQIAQWCARLAESPVPVSIDHNDLHAGNFLRDGRFYDWGDSVVAHSFASMLVPLSLLGADGDRGRDAYLEAFTDLAPRADLLADLALACRVGKIARALTWHRALAGHGGPWADAPRAHLVALAKPSFFD</sequence>
<reference evidence="2 3" key="1">
    <citation type="submission" date="2018-10" db="EMBL/GenBank/DDBJ databases">
        <title>Genomic Encyclopedia of Archaeal and Bacterial Type Strains, Phase II (KMG-II): from individual species to whole genera.</title>
        <authorList>
            <person name="Goeker M."/>
        </authorList>
    </citation>
    <scope>NUCLEOTIDE SEQUENCE [LARGE SCALE GENOMIC DNA]</scope>
    <source>
        <strain evidence="2 3">DSM 45657</strain>
    </source>
</reference>
<protein>
    <submittedName>
        <fullName evidence="2">Phosphotransferase family enzyme</fullName>
    </submittedName>
</protein>
<dbReference type="AlphaFoldDB" id="A0A421B7Z6"/>
<evidence type="ECO:0000313" key="2">
    <source>
        <dbReference type="EMBL" id="RLK60497.1"/>
    </source>
</evidence>
<dbReference type="InterPro" id="IPR011009">
    <property type="entry name" value="Kinase-like_dom_sf"/>
</dbReference>
<dbReference type="Proteomes" id="UP000282454">
    <property type="component" value="Unassembled WGS sequence"/>
</dbReference>
<evidence type="ECO:0000313" key="3">
    <source>
        <dbReference type="Proteomes" id="UP000282454"/>
    </source>
</evidence>
<proteinExistence type="predicted"/>
<accession>A0A421B7Z6</accession>
<keyword evidence="2" id="KW-0808">Transferase</keyword>
<organism evidence="2 3">
    <name type="scientific">Actinokineospora cianjurensis</name>
    <dbReference type="NCBI Taxonomy" id="585224"/>
    <lineage>
        <taxon>Bacteria</taxon>
        <taxon>Bacillati</taxon>
        <taxon>Actinomycetota</taxon>
        <taxon>Actinomycetes</taxon>
        <taxon>Pseudonocardiales</taxon>
        <taxon>Pseudonocardiaceae</taxon>
        <taxon>Actinokineospora</taxon>
    </lineage>
</organism>
<dbReference type="InterPro" id="IPR002575">
    <property type="entry name" value="Aminoglycoside_PTrfase"/>
</dbReference>
<comment type="caution">
    <text evidence="2">The sequence shown here is derived from an EMBL/GenBank/DDBJ whole genome shotgun (WGS) entry which is preliminary data.</text>
</comment>
<dbReference type="OrthoDB" id="101887at2"/>
<evidence type="ECO:0000259" key="1">
    <source>
        <dbReference type="Pfam" id="PF01636"/>
    </source>
</evidence>